<dbReference type="Proteomes" id="UP001143328">
    <property type="component" value="Unassembled WGS sequence"/>
</dbReference>
<organism evidence="2 3">
    <name type="scientific">Pseudomonas turukhanskensis</name>
    <dbReference type="NCBI Taxonomy" id="1806536"/>
    <lineage>
        <taxon>Bacteria</taxon>
        <taxon>Pseudomonadati</taxon>
        <taxon>Pseudomonadota</taxon>
        <taxon>Gammaproteobacteria</taxon>
        <taxon>Pseudomonadales</taxon>
        <taxon>Pseudomonadaceae</taxon>
        <taxon>Pseudomonas</taxon>
    </lineage>
</organism>
<feature type="transmembrane region" description="Helical" evidence="1">
    <location>
        <begin position="52"/>
        <end position="72"/>
    </location>
</feature>
<protein>
    <submittedName>
        <fullName evidence="2">Uncharacterized protein</fullName>
    </submittedName>
</protein>
<keyword evidence="1" id="KW-0472">Membrane</keyword>
<sequence length="74" mass="7941">MRDASSLHLIGDHSFLIDESIGDLDLDLVKSLVALESAENASDETRQPTRSIIISAAAWFIAGVALWALVGFSI</sequence>
<evidence type="ECO:0000256" key="1">
    <source>
        <dbReference type="SAM" id="Phobius"/>
    </source>
</evidence>
<reference evidence="2" key="2">
    <citation type="submission" date="2023-01" db="EMBL/GenBank/DDBJ databases">
        <authorList>
            <person name="Sun Q."/>
            <person name="Evtushenko L."/>
        </authorList>
    </citation>
    <scope>NUCLEOTIDE SEQUENCE</scope>
    <source>
        <strain evidence="2">VKM B-2935</strain>
    </source>
</reference>
<proteinExistence type="predicted"/>
<keyword evidence="1" id="KW-1133">Transmembrane helix</keyword>
<accession>A0A9W6NHQ0</accession>
<reference evidence="2" key="1">
    <citation type="journal article" date="2014" name="Int. J. Syst. Evol. Microbiol.">
        <title>Complete genome sequence of Corynebacterium casei LMG S-19264T (=DSM 44701T), isolated from a smear-ripened cheese.</title>
        <authorList>
            <consortium name="US DOE Joint Genome Institute (JGI-PGF)"/>
            <person name="Walter F."/>
            <person name="Albersmeier A."/>
            <person name="Kalinowski J."/>
            <person name="Ruckert C."/>
        </authorList>
    </citation>
    <scope>NUCLEOTIDE SEQUENCE</scope>
    <source>
        <strain evidence="2">VKM B-2935</strain>
    </source>
</reference>
<dbReference type="RefSeq" id="WP_271197365.1">
    <property type="nucleotide sequence ID" value="NZ_BSFN01000017.1"/>
</dbReference>
<dbReference type="AlphaFoldDB" id="A0A9W6NHQ0"/>
<evidence type="ECO:0000313" key="2">
    <source>
        <dbReference type="EMBL" id="GLK91122.1"/>
    </source>
</evidence>
<dbReference type="EMBL" id="BSFN01000017">
    <property type="protein sequence ID" value="GLK91122.1"/>
    <property type="molecule type" value="Genomic_DNA"/>
</dbReference>
<comment type="caution">
    <text evidence="2">The sequence shown here is derived from an EMBL/GenBank/DDBJ whole genome shotgun (WGS) entry which is preliminary data.</text>
</comment>
<name>A0A9W6NHQ0_9PSED</name>
<keyword evidence="1" id="KW-0812">Transmembrane</keyword>
<gene>
    <name evidence="2" type="ORF">GCM10017655_41860</name>
</gene>
<evidence type="ECO:0000313" key="3">
    <source>
        <dbReference type="Proteomes" id="UP001143328"/>
    </source>
</evidence>
<keyword evidence="3" id="KW-1185">Reference proteome</keyword>